<comment type="caution">
    <text evidence="3">The sequence shown here is derived from an EMBL/GenBank/DDBJ whole genome shotgun (WGS) entry which is preliminary data.</text>
</comment>
<keyword evidence="2" id="KW-0472">Membrane</keyword>
<feature type="transmembrane region" description="Helical" evidence="2">
    <location>
        <begin position="240"/>
        <end position="266"/>
    </location>
</feature>
<dbReference type="AlphaFoldDB" id="A0AA36C6A6"/>
<dbReference type="EMBL" id="CATQJA010000407">
    <property type="protein sequence ID" value="CAJ0560020.1"/>
    <property type="molecule type" value="Genomic_DNA"/>
</dbReference>
<feature type="compositionally biased region" description="Basic and acidic residues" evidence="1">
    <location>
        <begin position="383"/>
        <end position="401"/>
    </location>
</feature>
<feature type="compositionally biased region" description="Basic and acidic residues" evidence="1">
    <location>
        <begin position="279"/>
        <end position="292"/>
    </location>
</feature>
<evidence type="ECO:0000313" key="3">
    <source>
        <dbReference type="EMBL" id="CAJ0560020.1"/>
    </source>
</evidence>
<protein>
    <submittedName>
        <fullName evidence="3">Uncharacterized protein</fullName>
    </submittedName>
</protein>
<evidence type="ECO:0000313" key="4">
    <source>
        <dbReference type="Proteomes" id="UP001177023"/>
    </source>
</evidence>
<feature type="compositionally biased region" description="Basic and acidic residues" evidence="1">
    <location>
        <begin position="333"/>
        <end position="343"/>
    </location>
</feature>
<evidence type="ECO:0000256" key="1">
    <source>
        <dbReference type="SAM" id="MobiDB-lite"/>
    </source>
</evidence>
<evidence type="ECO:0000256" key="2">
    <source>
        <dbReference type="SAM" id="Phobius"/>
    </source>
</evidence>
<keyword evidence="4" id="KW-1185">Reference proteome</keyword>
<feature type="region of interest" description="Disordered" evidence="1">
    <location>
        <begin position="271"/>
        <end position="409"/>
    </location>
</feature>
<organism evidence="3 4">
    <name type="scientific">Mesorhabditis spiculigera</name>
    <dbReference type="NCBI Taxonomy" id="96644"/>
    <lineage>
        <taxon>Eukaryota</taxon>
        <taxon>Metazoa</taxon>
        <taxon>Ecdysozoa</taxon>
        <taxon>Nematoda</taxon>
        <taxon>Chromadorea</taxon>
        <taxon>Rhabditida</taxon>
        <taxon>Rhabditina</taxon>
        <taxon>Rhabditomorpha</taxon>
        <taxon>Rhabditoidea</taxon>
        <taxon>Rhabditidae</taxon>
        <taxon>Mesorhabditinae</taxon>
        <taxon>Mesorhabditis</taxon>
    </lineage>
</organism>
<keyword evidence="2" id="KW-0812">Transmembrane</keyword>
<proteinExistence type="predicted"/>
<keyword evidence="2" id="KW-1133">Transmembrane helix</keyword>
<feature type="non-terminal residue" evidence="3">
    <location>
        <position position="1"/>
    </location>
</feature>
<reference evidence="3" key="1">
    <citation type="submission" date="2023-06" db="EMBL/GenBank/DDBJ databases">
        <authorList>
            <person name="Delattre M."/>
        </authorList>
    </citation>
    <scope>NUCLEOTIDE SEQUENCE</scope>
    <source>
        <strain evidence="3">AF72</strain>
    </source>
</reference>
<sequence length="409" mass="45451">MENGNLMTKCKPSLFCEDLKSPATDCIRAVEYNVGTDDVRMVLFPFNLCTPALKQEGGCDNGSFCAFNEKPAGETPCEPVPLCELTRPASFDESKIPTNPCFKICKYSSTVDEECVPLEILDGEHVISAYRRGSGPYAELLTDEETLQLDFAPTDAIKYPKCVKAEKLSEDQQKLVAVNRFLNCDLNPFYDAGNNLAMMLEPVDCKEGEDPKKFLCIPAATTTKEPASNSPTTPSTTTSMFFFGFFLGTIFGVMLMIGVVAIWHLFKKKPPRSSPDLTEAERQSDLPVERAESPVPPRRIHPVSSADVFFPKHRSSPKMQHGSKESAPASNRSPEHSIVDKPKQLVKSLMQAVSKKPSLDKSKELSKDRTRKLPRAKLGNRLDVLEEQERAFDDMPTGKETAKRKKKST</sequence>
<gene>
    <name evidence="3" type="ORF">MSPICULIGERA_LOCUS1437</name>
</gene>
<name>A0AA36C6A6_9BILA</name>
<dbReference type="Proteomes" id="UP001177023">
    <property type="component" value="Unassembled WGS sequence"/>
</dbReference>
<feature type="compositionally biased region" description="Basic and acidic residues" evidence="1">
    <location>
        <begin position="357"/>
        <end position="368"/>
    </location>
</feature>
<accession>A0AA36C6A6</accession>